<sequence>MTDSKIEVFNNTMAHLVVNMVSMVRQHPQRSYYLRRRTKRRLRFVQNHSLDYRQYYYNKYEKTWKAMVRSEGMDRVIRKDCLEDTITKINRIRTVLETDGSDIDDLNMVYYACLEIENQPKSFL</sequence>
<comment type="caution">
    <text evidence="1">The sequence shown here is derived from an EMBL/GenBank/DDBJ whole genome shotgun (WGS) entry which is preliminary data.</text>
</comment>
<evidence type="ECO:0000313" key="2">
    <source>
        <dbReference type="Proteomes" id="UP000801492"/>
    </source>
</evidence>
<dbReference type="Proteomes" id="UP000801492">
    <property type="component" value="Unassembled WGS sequence"/>
</dbReference>
<organism evidence="1 2">
    <name type="scientific">Ignelater luminosus</name>
    <name type="common">Cucubano</name>
    <name type="synonym">Pyrophorus luminosus</name>
    <dbReference type="NCBI Taxonomy" id="2038154"/>
    <lineage>
        <taxon>Eukaryota</taxon>
        <taxon>Metazoa</taxon>
        <taxon>Ecdysozoa</taxon>
        <taxon>Arthropoda</taxon>
        <taxon>Hexapoda</taxon>
        <taxon>Insecta</taxon>
        <taxon>Pterygota</taxon>
        <taxon>Neoptera</taxon>
        <taxon>Endopterygota</taxon>
        <taxon>Coleoptera</taxon>
        <taxon>Polyphaga</taxon>
        <taxon>Elateriformia</taxon>
        <taxon>Elateroidea</taxon>
        <taxon>Elateridae</taxon>
        <taxon>Agrypninae</taxon>
        <taxon>Pyrophorini</taxon>
        <taxon>Ignelater</taxon>
    </lineage>
</organism>
<evidence type="ECO:0000313" key="1">
    <source>
        <dbReference type="EMBL" id="KAF2882892.1"/>
    </source>
</evidence>
<dbReference type="AlphaFoldDB" id="A0A8K0CEX7"/>
<dbReference type="EMBL" id="VTPC01090585">
    <property type="protein sequence ID" value="KAF2882892.1"/>
    <property type="molecule type" value="Genomic_DNA"/>
</dbReference>
<accession>A0A8K0CEX7</accession>
<name>A0A8K0CEX7_IGNLU</name>
<protein>
    <submittedName>
        <fullName evidence="1">Uncharacterized protein</fullName>
    </submittedName>
</protein>
<keyword evidence="2" id="KW-1185">Reference proteome</keyword>
<gene>
    <name evidence="1" type="ORF">ILUMI_23278</name>
</gene>
<reference evidence="1" key="1">
    <citation type="submission" date="2019-08" db="EMBL/GenBank/DDBJ databases">
        <title>The genome of the North American firefly Photinus pyralis.</title>
        <authorList>
            <consortium name="Photinus pyralis genome working group"/>
            <person name="Fallon T.R."/>
            <person name="Sander Lower S.E."/>
            <person name="Weng J.-K."/>
        </authorList>
    </citation>
    <scope>NUCLEOTIDE SEQUENCE</scope>
    <source>
        <strain evidence="1">TRF0915ILg1</strain>
        <tissue evidence="1">Whole body</tissue>
    </source>
</reference>
<proteinExistence type="predicted"/>